<dbReference type="AlphaFoldDB" id="A0A1A9Z7T0"/>
<dbReference type="VEuPathDB" id="VectorBase:GPAI006407"/>
<accession>A0A1A9Z7T0</accession>
<evidence type="ECO:0000313" key="1">
    <source>
        <dbReference type="EnsemblMetazoa" id="GPAI006407-PA"/>
    </source>
</evidence>
<reference evidence="2" key="1">
    <citation type="submission" date="2014-03" db="EMBL/GenBank/DDBJ databases">
        <authorList>
            <person name="Aksoy S."/>
            <person name="Warren W."/>
            <person name="Wilson R.K."/>
        </authorList>
    </citation>
    <scope>NUCLEOTIDE SEQUENCE [LARGE SCALE GENOMIC DNA]</scope>
    <source>
        <strain evidence="2">IAEA</strain>
    </source>
</reference>
<name>A0A1A9Z7T0_GLOPL</name>
<sequence length="171" mass="19156">MDSCKIHFVNEIVGTATAYAQNNLVVDEHKFLKHEVTSDAGDTSLGGTHCIEQFNVNYNKDFIVNKHALVRATSEHVKRKLSSSSVAKRSRPMWTTCGKTCTIRGTRTNTNTLENDIDFHTSITVQRFEVLENMLFCTVIGFAEDESYFGSRDLTAFFLSGGMDCVHAPHK</sequence>
<evidence type="ECO:0000313" key="2">
    <source>
        <dbReference type="Proteomes" id="UP000092445"/>
    </source>
</evidence>
<protein>
    <submittedName>
        <fullName evidence="1">Uncharacterized protein</fullName>
    </submittedName>
</protein>
<dbReference type="EnsemblMetazoa" id="GPAI006407-RA">
    <property type="protein sequence ID" value="GPAI006407-PA"/>
    <property type="gene ID" value="GPAI006407"/>
</dbReference>
<keyword evidence="2" id="KW-1185">Reference proteome</keyword>
<organism evidence="1 2">
    <name type="scientific">Glossina pallidipes</name>
    <name type="common">Tsetse fly</name>
    <dbReference type="NCBI Taxonomy" id="7398"/>
    <lineage>
        <taxon>Eukaryota</taxon>
        <taxon>Metazoa</taxon>
        <taxon>Ecdysozoa</taxon>
        <taxon>Arthropoda</taxon>
        <taxon>Hexapoda</taxon>
        <taxon>Insecta</taxon>
        <taxon>Pterygota</taxon>
        <taxon>Neoptera</taxon>
        <taxon>Endopterygota</taxon>
        <taxon>Diptera</taxon>
        <taxon>Brachycera</taxon>
        <taxon>Muscomorpha</taxon>
        <taxon>Hippoboscoidea</taxon>
        <taxon>Glossinidae</taxon>
        <taxon>Glossina</taxon>
    </lineage>
</organism>
<reference evidence="1" key="2">
    <citation type="submission" date="2020-05" db="UniProtKB">
        <authorList>
            <consortium name="EnsemblMetazoa"/>
        </authorList>
    </citation>
    <scope>IDENTIFICATION</scope>
    <source>
        <strain evidence="1">IAEA</strain>
    </source>
</reference>
<dbReference type="Proteomes" id="UP000092445">
    <property type="component" value="Unassembled WGS sequence"/>
</dbReference>
<dbReference type="Gene3D" id="3.90.640.10">
    <property type="entry name" value="Actin, Chain A, domain 4"/>
    <property type="match status" value="1"/>
</dbReference>
<proteinExistence type="predicted"/>
<dbReference type="STRING" id="7398.A0A1A9Z7T0"/>